<dbReference type="Proteomes" id="UP001239445">
    <property type="component" value="Unassembled WGS sequence"/>
</dbReference>
<feature type="transmembrane region" description="Helical" evidence="1">
    <location>
        <begin position="378"/>
        <end position="398"/>
    </location>
</feature>
<dbReference type="EMBL" id="MU839831">
    <property type="protein sequence ID" value="KAK1757076.1"/>
    <property type="molecule type" value="Genomic_DNA"/>
</dbReference>
<dbReference type="AlphaFoldDB" id="A0AAJ0F6N8"/>
<keyword evidence="1" id="KW-0812">Transmembrane</keyword>
<proteinExistence type="predicted"/>
<evidence type="ECO:0000256" key="1">
    <source>
        <dbReference type="SAM" id="Phobius"/>
    </source>
</evidence>
<comment type="caution">
    <text evidence="2">The sequence shown here is derived from an EMBL/GenBank/DDBJ whole genome shotgun (WGS) entry which is preliminary data.</text>
</comment>
<keyword evidence="1" id="KW-1133">Transmembrane helix</keyword>
<sequence length="408" mass="46569">MPCFDIPLRGSRTTESTTQPPQARFRRFWRKEGDHRLGRSKCGSAADLTEWCGHDLDIIIAPLDGKFADSEKEYETLVELYDIPPQFVLERERSVTHSLGRQLGPDLKTETLWMHFLSEVPSTDAGSNRQPEWLKWGFILTWTPKPATSAPTRHTVSLIAFDPPVETMQRLVSLLRSPSWTDVTVDPYLLVDIALASWHERIDQVAWEVNRMVRADEEDVFRRARMLRSSDTAIVDLDLHRIHTSAKNAIFMVEALDAAIRSVDLALVNHGLLRGTAPGNDIWENTDRRLRHTCELFHSTKLRTASDQARIKNTVDLAFHINTVHDSQVNLDNSRSVRIISIVGMVFIPFGAVCSIFGTQFFSSADVARHIDLNPDFWMLWAIAVPLTLIILGVWKMVEPWCRSDHRK</sequence>
<reference evidence="2" key="1">
    <citation type="submission" date="2023-06" db="EMBL/GenBank/DDBJ databases">
        <title>Genome-scale phylogeny and comparative genomics of the fungal order Sordariales.</title>
        <authorList>
            <consortium name="Lawrence Berkeley National Laboratory"/>
            <person name="Hensen N."/>
            <person name="Bonometti L."/>
            <person name="Westerberg I."/>
            <person name="Brannstrom I.O."/>
            <person name="Guillou S."/>
            <person name="Cros-Aarteil S."/>
            <person name="Calhoun S."/>
            <person name="Haridas S."/>
            <person name="Kuo A."/>
            <person name="Mondo S."/>
            <person name="Pangilinan J."/>
            <person name="Riley R."/>
            <person name="Labutti K."/>
            <person name="Andreopoulos B."/>
            <person name="Lipzen A."/>
            <person name="Chen C."/>
            <person name="Yanf M."/>
            <person name="Daum C."/>
            <person name="Ng V."/>
            <person name="Clum A."/>
            <person name="Steindorff A."/>
            <person name="Ohm R."/>
            <person name="Martin F."/>
            <person name="Silar P."/>
            <person name="Natvig D."/>
            <person name="Lalanne C."/>
            <person name="Gautier V."/>
            <person name="Ament-Velasquez S.L."/>
            <person name="Kruys A."/>
            <person name="Hutchinson M.I."/>
            <person name="Powell A.J."/>
            <person name="Barry K."/>
            <person name="Miller A.N."/>
            <person name="Grigoriev I.V."/>
            <person name="Debuchy R."/>
            <person name="Gladieux P."/>
            <person name="Thoren M.H."/>
            <person name="Johannesson H."/>
        </authorList>
    </citation>
    <scope>NUCLEOTIDE SEQUENCE</scope>
    <source>
        <strain evidence="2">PSN4</strain>
    </source>
</reference>
<accession>A0AAJ0F6N8</accession>
<dbReference type="Gene3D" id="1.20.58.340">
    <property type="entry name" value="Magnesium transport protein CorA, transmembrane region"/>
    <property type="match status" value="1"/>
</dbReference>
<keyword evidence="3" id="KW-1185">Reference proteome</keyword>
<evidence type="ECO:0000313" key="2">
    <source>
        <dbReference type="EMBL" id="KAK1757076.1"/>
    </source>
</evidence>
<evidence type="ECO:0000313" key="3">
    <source>
        <dbReference type="Proteomes" id="UP001239445"/>
    </source>
</evidence>
<protein>
    <submittedName>
        <fullName evidence="2">Uncharacterized protein</fullName>
    </submittedName>
</protein>
<keyword evidence="1" id="KW-0472">Membrane</keyword>
<feature type="transmembrane region" description="Helical" evidence="1">
    <location>
        <begin position="339"/>
        <end position="358"/>
    </location>
</feature>
<gene>
    <name evidence="2" type="ORF">QBC47DRAFT_451539</name>
</gene>
<name>A0AAJ0F6N8_9PEZI</name>
<organism evidence="2 3">
    <name type="scientific">Echria macrotheca</name>
    <dbReference type="NCBI Taxonomy" id="438768"/>
    <lineage>
        <taxon>Eukaryota</taxon>
        <taxon>Fungi</taxon>
        <taxon>Dikarya</taxon>
        <taxon>Ascomycota</taxon>
        <taxon>Pezizomycotina</taxon>
        <taxon>Sordariomycetes</taxon>
        <taxon>Sordariomycetidae</taxon>
        <taxon>Sordariales</taxon>
        <taxon>Schizotheciaceae</taxon>
        <taxon>Echria</taxon>
    </lineage>
</organism>